<name>A0AA42CFR4_9PROT</name>
<accession>A0AA42CFR4</accession>
<dbReference type="AlphaFoldDB" id="A0AA42CFR4"/>
<gene>
    <name evidence="1" type="ORF">OL599_20460</name>
</gene>
<reference evidence="1" key="2">
    <citation type="submission" date="2022-10" db="EMBL/GenBank/DDBJ databases">
        <authorList>
            <person name="Trinh H.N."/>
        </authorList>
    </citation>
    <scope>NUCLEOTIDE SEQUENCE</scope>
    <source>
        <strain evidence="1">RN2-1</strain>
    </source>
</reference>
<evidence type="ECO:0000313" key="2">
    <source>
        <dbReference type="Proteomes" id="UP001165679"/>
    </source>
</evidence>
<comment type="caution">
    <text evidence="1">The sequence shown here is derived from an EMBL/GenBank/DDBJ whole genome shotgun (WGS) entry which is preliminary data.</text>
</comment>
<proteinExistence type="predicted"/>
<dbReference type="RefSeq" id="WP_264715801.1">
    <property type="nucleotide sequence ID" value="NZ_JAPDNT010000027.1"/>
</dbReference>
<dbReference type="Proteomes" id="UP001165679">
    <property type="component" value="Unassembled WGS sequence"/>
</dbReference>
<organism evidence="1 2">
    <name type="scientific">Limobrevibacterium gyesilva</name>
    <dbReference type="NCBI Taxonomy" id="2991712"/>
    <lineage>
        <taxon>Bacteria</taxon>
        <taxon>Pseudomonadati</taxon>
        <taxon>Pseudomonadota</taxon>
        <taxon>Alphaproteobacteria</taxon>
        <taxon>Acetobacterales</taxon>
        <taxon>Acetobacteraceae</taxon>
        <taxon>Limobrevibacterium</taxon>
    </lineage>
</organism>
<reference evidence="1" key="1">
    <citation type="submission" date="2022-09" db="EMBL/GenBank/DDBJ databases">
        <title>Rhodovastum sp. nov. RN2-1 isolated from soil in Seongnam, South Korea.</title>
        <authorList>
            <person name="Le N.T."/>
        </authorList>
    </citation>
    <scope>NUCLEOTIDE SEQUENCE</scope>
    <source>
        <strain evidence="1">RN2-1</strain>
    </source>
</reference>
<keyword evidence="2" id="KW-1185">Reference proteome</keyword>
<protein>
    <submittedName>
        <fullName evidence="1">Uncharacterized protein</fullName>
    </submittedName>
</protein>
<dbReference type="EMBL" id="JAPDNT010000027">
    <property type="protein sequence ID" value="MCW3476944.1"/>
    <property type="molecule type" value="Genomic_DNA"/>
</dbReference>
<sequence>MDGAQHALVGQPAQRRLFQRADVPHQAILFAQGRDIDVAGAVVSRHARLLDRIVARSLFGRVPGC</sequence>
<evidence type="ECO:0000313" key="1">
    <source>
        <dbReference type="EMBL" id="MCW3476944.1"/>
    </source>
</evidence>